<dbReference type="AlphaFoldDB" id="A0AAV0AU46"/>
<evidence type="ECO:0000313" key="2">
    <source>
        <dbReference type="EMBL" id="CAH7673254.1"/>
    </source>
</evidence>
<dbReference type="SUPFAM" id="SSF50685">
    <property type="entry name" value="Barwin-like endoglucanases"/>
    <property type="match status" value="1"/>
</dbReference>
<dbReference type="Proteomes" id="UP001153365">
    <property type="component" value="Unassembled WGS sequence"/>
</dbReference>
<evidence type="ECO:0000256" key="1">
    <source>
        <dbReference type="ARBA" id="ARBA00022729"/>
    </source>
</evidence>
<sequence length="125" mass="13674">KAQITWYSGEGLLNPYCVRGSSWTPTDSSLVIAVTKRWKSRPACGEFFEISVVGKRQPLQLGDSVIARVVDLCGGCEAEVPQADLSKAAFLRLFDLDAGLVSGLQMTRVSPPQDWDENLYGPKVL</sequence>
<keyword evidence="3" id="KW-1185">Reference proteome</keyword>
<organism evidence="2 3">
    <name type="scientific">Phakopsora pachyrhizi</name>
    <name type="common">Asian soybean rust disease fungus</name>
    <dbReference type="NCBI Taxonomy" id="170000"/>
    <lineage>
        <taxon>Eukaryota</taxon>
        <taxon>Fungi</taxon>
        <taxon>Dikarya</taxon>
        <taxon>Basidiomycota</taxon>
        <taxon>Pucciniomycotina</taxon>
        <taxon>Pucciniomycetes</taxon>
        <taxon>Pucciniales</taxon>
        <taxon>Phakopsoraceae</taxon>
        <taxon>Phakopsora</taxon>
    </lineage>
</organism>
<dbReference type="CDD" id="cd22271">
    <property type="entry name" value="DPBB_EXP_N-like"/>
    <property type="match status" value="1"/>
</dbReference>
<keyword evidence="1" id="KW-0732">Signal</keyword>
<dbReference type="InterPro" id="IPR051477">
    <property type="entry name" value="Expansin_CellWall"/>
</dbReference>
<dbReference type="EMBL" id="CALTRL010001649">
    <property type="protein sequence ID" value="CAH7673254.1"/>
    <property type="molecule type" value="Genomic_DNA"/>
</dbReference>
<evidence type="ECO:0000313" key="3">
    <source>
        <dbReference type="Proteomes" id="UP001153365"/>
    </source>
</evidence>
<protein>
    <submittedName>
        <fullName evidence="2">Expressed protein</fullName>
    </submittedName>
</protein>
<dbReference type="InterPro" id="IPR036908">
    <property type="entry name" value="RlpA-like_sf"/>
</dbReference>
<feature type="non-terminal residue" evidence="2">
    <location>
        <position position="1"/>
    </location>
</feature>
<proteinExistence type="predicted"/>
<dbReference type="Gene3D" id="2.40.40.10">
    <property type="entry name" value="RlpA-like domain"/>
    <property type="match status" value="1"/>
</dbReference>
<dbReference type="PANTHER" id="PTHR31836">
    <property type="match status" value="1"/>
</dbReference>
<name>A0AAV0AU46_PHAPC</name>
<accession>A0AAV0AU46</accession>
<dbReference type="PANTHER" id="PTHR31836:SF22">
    <property type="entry name" value="RLPA-LIKE PROTEIN DOUBLE-PSI BETA-BARREL DOMAIN-CONTAINING PROTEIN"/>
    <property type="match status" value="1"/>
</dbReference>
<comment type="caution">
    <text evidence="2">The sequence shown here is derived from an EMBL/GenBank/DDBJ whole genome shotgun (WGS) entry which is preliminary data.</text>
</comment>
<gene>
    <name evidence="2" type="ORF">PPACK8108_LOCUS8134</name>
</gene>
<reference evidence="2" key="1">
    <citation type="submission" date="2022-06" db="EMBL/GenBank/DDBJ databases">
        <authorList>
            <consortium name="SYNGENTA / RWTH Aachen University"/>
        </authorList>
    </citation>
    <scope>NUCLEOTIDE SEQUENCE</scope>
</reference>